<dbReference type="EMBL" id="BX908798">
    <property type="protein sequence ID" value="CAF24727.1"/>
    <property type="molecule type" value="Genomic_DNA"/>
</dbReference>
<dbReference type="OrthoDB" id="21768at2"/>
<dbReference type="SUPFAM" id="SSF55144">
    <property type="entry name" value="LigT-like"/>
    <property type="match status" value="1"/>
</dbReference>
<dbReference type="KEGG" id="pcu:PC_RS09605"/>
<dbReference type="eggNOG" id="COG1514">
    <property type="taxonomic scope" value="Bacteria"/>
</dbReference>
<dbReference type="STRING" id="264201.pc2003"/>
<dbReference type="RefSeq" id="WP_011176546.1">
    <property type="nucleotide sequence ID" value="NC_005861.2"/>
</dbReference>
<evidence type="ECO:0008006" key="3">
    <source>
        <dbReference type="Google" id="ProtNLM"/>
    </source>
</evidence>
<dbReference type="AlphaFoldDB" id="Q6M9M2"/>
<accession>Q6M9M2</accession>
<sequence>MPYTIVLTPPAEQALKYIEVSQALYSDYQPNYLLARDGTSSPHITVVQFECESSDLAYQVWTKMCEKMSKETIIPFSPPFIGVAFVEGAGLYANTTWIELSVKRGDKNSPIMKVHYAALEVLEQFGLKPLNACDNDYRPHLTLARISMPEQMKIWPKNLCENPGNFKLEFGLSDEKWQYAQTLGFFP</sequence>
<dbReference type="Gene3D" id="3.90.1140.10">
    <property type="entry name" value="Cyclic phosphodiesterase"/>
    <property type="match status" value="1"/>
</dbReference>
<gene>
    <name evidence="1" type="ORF">PC_RS09605</name>
</gene>
<reference evidence="1 2" key="1">
    <citation type="journal article" date="2004" name="Science">
        <title>Illuminating the evolutionary history of chlamydiae.</title>
        <authorList>
            <person name="Horn M."/>
            <person name="Collingro A."/>
            <person name="Schmitz-Esser S."/>
            <person name="Beier C.L."/>
            <person name="Purkhold U."/>
            <person name="Fartmann B."/>
            <person name="Brandt P."/>
            <person name="Nyakatura G.J."/>
            <person name="Droege M."/>
            <person name="Frishman D."/>
            <person name="Rattei T."/>
            <person name="Mewes H."/>
            <person name="Wagner M."/>
        </authorList>
    </citation>
    <scope>NUCLEOTIDE SEQUENCE [LARGE SCALE GENOMIC DNA]</scope>
    <source>
        <strain evidence="1 2">UWE25</strain>
    </source>
</reference>
<proteinExistence type="predicted"/>
<keyword evidence="2" id="KW-1185">Reference proteome</keyword>
<dbReference type="HOGENOM" id="CLU_1446363_0_0_0"/>
<protein>
    <recommendedName>
        <fullName evidence="3">RNA 2',3'-cyclic phosphodiesterase</fullName>
    </recommendedName>
</protein>
<evidence type="ECO:0000313" key="2">
    <source>
        <dbReference type="Proteomes" id="UP000000529"/>
    </source>
</evidence>
<evidence type="ECO:0000313" key="1">
    <source>
        <dbReference type="EMBL" id="CAF24727.1"/>
    </source>
</evidence>
<organism evidence="1 2">
    <name type="scientific">Protochlamydia amoebophila (strain UWE25)</name>
    <dbReference type="NCBI Taxonomy" id="264201"/>
    <lineage>
        <taxon>Bacteria</taxon>
        <taxon>Pseudomonadati</taxon>
        <taxon>Chlamydiota</taxon>
        <taxon>Chlamydiia</taxon>
        <taxon>Parachlamydiales</taxon>
        <taxon>Parachlamydiaceae</taxon>
        <taxon>Candidatus Protochlamydia</taxon>
    </lineage>
</organism>
<dbReference type="Proteomes" id="UP000000529">
    <property type="component" value="Chromosome"/>
</dbReference>
<name>Q6M9M2_PARUW</name>
<dbReference type="InterPro" id="IPR009097">
    <property type="entry name" value="Cyclic_Pdiesterase"/>
</dbReference>